<dbReference type="PANTHER" id="PTHR46662:SF109">
    <property type="entry name" value="OS11G0695800 PROTEIN"/>
    <property type="match status" value="1"/>
</dbReference>
<accession>A0AAN8V3M2</accession>
<dbReference type="PANTHER" id="PTHR46662">
    <property type="entry name" value="DI-GLUCOSE BINDING PROTEIN WITH LEUCINE-RICH REPEAT DOMAIN-CONTAINING PROTEIN"/>
    <property type="match status" value="1"/>
</dbReference>
<name>A0AAN8V3M2_9MAGN</name>
<dbReference type="Gene3D" id="3.80.10.10">
    <property type="entry name" value="Ribonuclease Inhibitor"/>
    <property type="match status" value="1"/>
</dbReference>
<comment type="caution">
    <text evidence="1">The sequence shown here is derived from an EMBL/GenBank/DDBJ whole genome shotgun (WGS) entry which is preliminary data.</text>
</comment>
<evidence type="ECO:0000313" key="1">
    <source>
        <dbReference type="EMBL" id="KAK6927803.1"/>
    </source>
</evidence>
<dbReference type="InterPro" id="IPR032675">
    <property type="entry name" value="LRR_dom_sf"/>
</dbReference>
<sequence length="256" mass="27899">MTHITDGIFRVASPHSISSLTAPARLLASRLRCRLVVTALTGDLRLHVRNFTAIAFRVSLEASFQTHVGSQNPSFSIDSLVNLTNLMSFNASNFLLPGQIPDLFGDKLMLLQVLDLRSSSVVGPIPLSLGNSSNLTSLYLPNNRITGLIPSSLVKWLLVEEVQNNDKLIIVGETGSGKTIRGVFFSDDHELGIVLSIIAALTCCSYDFPNHLVIFCASMSSMLIDIGSSYICDCFAKMRLSYETECSTLHSTTLVK</sequence>
<organism evidence="1 2">
    <name type="scientific">Dillenia turbinata</name>
    <dbReference type="NCBI Taxonomy" id="194707"/>
    <lineage>
        <taxon>Eukaryota</taxon>
        <taxon>Viridiplantae</taxon>
        <taxon>Streptophyta</taxon>
        <taxon>Embryophyta</taxon>
        <taxon>Tracheophyta</taxon>
        <taxon>Spermatophyta</taxon>
        <taxon>Magnoliopsida</taxon>
        <taxon>eudicotyledons</taxon>
        <taxon>Gunneridae</taxon>
        <taxon>Pentapetalae</taxon>
        <taxon>Dilleniales</taxon>
        <taxon>Dilleniaceae</taxon>
        <taxon>Dillenia</taxon>
    </lineage>
</organism>
<reference evidence="1 2" key="1">
    <citation type="submission" date="2023-12" db="EMBL/GenBank/DDBJ databases">
        <title>A high-quality genome assembly for Dillenia turbinata (Dilleniales).</title>
        <authorList>
            <person name="Chanderbali A."/>
        </authorList>
    </citation>
    <scope>NUCLEOTIDE SEQUENCE [LARGE SCALE GENOMIC DNA]</scope>
    <source>
        <strain evidence="1">LSX21</strain>
        <tissue evidence="1">Leaf</tissue>
    </source>
</reference>
<dbReference type="Pfam" id="PF00560">
    <property type="entry name" value="LRR_1"/>
    <property type="match status" value="1"/>
</dbReference>
<proteinExistence type="predicted"/>
<protein>
    <submittedName>
        <fullName evidence="1">Uncharacterized protein</fullName>
    </submittedName>
</protein>
<keyword evidence="2" id="KW-1185">Reference proteome</keyword>
<dbReference type="PROSITE" id="PS51450">
    <property type="entry name" value="LRR"/>
    <property type="match status" value="1"/>
</dbReference>
<dbReference type="EMBL" id="JBAMMX010000014">
    <property type="protein sequence ID" value="KAK6927803.1"/>
    <property type="molecule type" value="Genomic_DNA"/>
</dbReference>
<dbReference type="SUPFAM" id="SSF52058">
    <property type="entry name" value="L domain-like"/>
    <property type="match status" value="1"/>
</dbReference>
<evidence type="ECO:0000313" key="2">
    <source>
        <dbReference type="Proteomes" id="UP001370490"/>
    </source>
</evidence>
<dbReference type="Proteomes" id="UP001370490">
    <property type="component" value="Unassembled WGS sequence"/>
</dbReference>
<dbReference type="AlphaFoldDB" id="A0AAN8V3M2"/>
<dbReference type="InterPro" id="IPR001611">
    <property type="entry name" value="Leu-rich_rpt"/>
</dbReference>
<gene>
    <name evidence="1" type="ORF">RJ641_006394</name>
</gene>